<dbReference type="KEGG" id="dal:Dalk_0345"/>
<protein>
    <submittedName>
        <fullName evidence="1">Uncharacterized protein</fullName>
    </submittedName>
</protein>
<evidence type="ECO:0000313" key="2">
    <source>
        <dbReference type="Proteomes" id="UP000000739"/>
    </source>
</evidence>
<name>B8F922_DESAL</name>
<dbReference type="EMBL" id="CP001322">
    <property type="protein sequence ID" value="ACL02054.1"/>
    <property type="molecule type" value="Genomic_DNA"/>
</dbReference>
<keyword evidence="2" id="KW-1185">Reference proteome</keyword>
<organism evidence="1 2">
    <name type="scientific">Desulfatibacillum aliphaticivorans</name>
    <dbReference type="NCBI Taxonomy" id="218208"/>
    <lineage>
        <taxon>Bacteria</taxon>
        <taxon>Pseudomonadati</taxon>
        <taxon>Thermodesulfobacteriota</taxon>
        <taxon>Desulfobacteria</taxon>
        <taxon>Desulfobacterales</taxon>
        <taxon>Desulfatibacillaceae</taxon>
        <taxon>Desulfatibacillum</taxon>
    </lineage>
</organism>
<proteinExistence type="predicted"/>
<accession>B8F922</accession>
<gene>
    <name evidence="1" type="ordered locus">Dalk_0345</name>
</gene>
<evidence type="ECO:0000313" key="1">
    <source>
        <dbReference type="EMBL" id="ACL02054.1"/>
    </source>
</evidence>
<sequence length="125" mass="13794">MLINFYNPHRSPLLGLYQVAFKHVIIFQGESRNDAGSRLAVDPEKRIALAGMTAFCAWRKSGGRLSPFRQDKGASKTFWLLKPPLSVIPVEGGAGMIAFLNHPGALPETGTQCPVERRLDMDKKS</sequence>
<dbReference type="AlphaFoldDB" id="B8F922"/>
<dbReference type="Proteomes" id="UP000000739">
    <property type="component" value="Chromosome"/>
</dbReference>
<reference evidence="1 2" key="1">
    <citation type="journal article" date="2012" name="Environ. Microbiol.">
        <title>The genome sequence of Desulfatibacillum alkenivorans AK-01: a blueprint for anaerobic alkane oxidation.</title>
        <authorList>
            <person name="Callaghan A.V."/>
            <person name="Morris B.E."/>
            <person name="Pereira I.A."/>
            <person name="McInerney M.J."/>
            <person name="Austin R.N."/>
            <person name="Groves J.T."/>
            <person name="Kukor J.J."/>
            <person name="Suflita J.M."/>
            <person name="Young L.Y."/>
            <person name="Zylstra G.J."/>
            <person name="Wawrik B."/>
        </authorList>
    </citation>
    <scope>NUCLEOTIDE SEQUENCE [LARGE SCALE GENOMIC DNA]</scope>
    <source>
        <strain evidence="1 2">AK-01</strain>
    </source>
</reference>
<dbReference type="HOGENOM" id="CLU_1988996_0_0_7"/>
<dbReference type="RefSeq" id="WP_012609494.1">
    <property type="nucleotide sequence ID" value="NC_011768.1"/>
</dbReference>